<name>A0ABS5R586_9HYPH</name>
<evidence type="ECO:0000256" key="4">
    <source>
        <dbReference type="ARBA" id="ARBA00022679"/>
    </source>
</evidence>
<comment type="caution">
    <text evidence="6">The sequence shown here is derived from an EMBL/GenBank/DDBJ whole genome shotgun (WGS) entry which is preliminary data.</text>
</comment>
<evidence type="ECO:0000256" key="3">
    <source>
        <dbReference type="ARBA" id="ARBA00022676"/>
    </source>
</evidence>
<evidence type="ECO:0000313" key="6">
    <source>
        <dbReference type="EMBL" id="MBS9476814.1"/>
    </source>
</evidence>
<protein>
    <submittedName>
        <fullName evidence="6">Glycosyl transferase</fullName>
    </submittedName>
</protein>
<dbReference type="RefSeq" id="WP_213754658.1">
    <property type="nucleotide sequence ID" value="NZ_JAHCQH010000015.1"/>
</dbReference>
<keyword evidence="5" id="KW-0472">Membrane</keyword>
<evidence type="ECO:0000313" key="7">
    <source>
        <dbReference type="Proteomes" id="UP001166585"/>
    </source>
</evidence>
<dbReference type="PANTHER" id="PTHR43646:SF2">
    <property type="entry name" value="GLYCOSYLTRANSFERASE 2-LIKE DOMAIN-CONTAINING PROTEIN"/>
    <property type="match status" value="1"/>
</dbReference>
<dbReference type="Gene3D" id="3.90.550.10">
    <property type="entry name" value="Spore Coat Polysaccharide Biosynthesis Protein SpsA, Chain A"/>
    <property type="match status" value="1"/>
</dbReference>
<evidence type="ECO:0000256" key="2">
    <source>
        <dbReference type="ARBA" id="ARBA00022475"/>
    </source>
</evidence>
<sequence length="194" mass="20490">MISVVIPTGASPNLLIPTLAALVPGAAAGLVREVLLVDGSESSDVAEIADAAGCDYLQGPAEIGARLRLGAAAARMSWVLFLEPVGLLQEGWTREVRGFIDQMERMGANDRQAATFRLALDGFGVTPRLREAAAVARHALTGRARPEQGLLIHRRFYDALGGHEAGAQAPRRLTARIGRGGLVLLRSQILLPAA</sequence>
<evidence type="ECO:0000256" key="1">
    <source>
        <dbReference type="ARBA" id="ARBA00004236"/>
    </source>
</evidence>
<dbReference type="GO" id="GO:0016740">
    <property type="term" value="F:transferase activity"/>
    <property type="evidence" value="ECO:0007669"/>
    <property type="project" value="UniProtKB-KW"/>
</dbReference>
<keyword evidence="4 6" id="KW-0808">Transferase</keyword>
<proteinExistence type="predicted"/>
<organism evidence="6 7">
    <name type="scientific">Ancylobacter radicis</name>
    <dbReference type="NCBI Taxonomy" id="2836179"/>
    <lineage>
        <taxon>Bacteria</taxon>
        <taxon>Pseudomonadati</taxon>
        <taxon>Pseudomonadota</taxon>
        <taxon>Alphaproteobacteria</taxon>
        <taxon>Hyphomicrobiales</taxon>
        <taxon>Xanthobacteraceae</taxon>
        <taxon>Ancylobacter</taxon>
    </lineage>
</organism>
<keyword evidence="7" id="KW-1185">Reference proteome</keyword>
<keyword evidence="2" id="KW-1003">Cell membrane</keyword>
<dbReference type="EMBL" id="JAHCQH010000015">
    <property type="protein sequence ID" value="MBS9476814.1"/>
    <property type="molecule type" value="Genomic_DNA"/>
</dbReference>
<comment type="subcellular location">
    <subcellularLocation>
        <location evidence="1">Cell membrane</location>
    </subcellularLocation>
</comment>
<dbReference type="SUPFAM" id="SSF53448">
    <property type="entry name" value="Nucleotide-diphospho-sugar transferases"/>
    <property type="match status" value="1"/>
</dbReference>
<gene>
    <name evidence="6" type="ORF">KIP89_06815</name>
</gene>
<reference evidence="6" key="1">
    <citation type="submission" date="2021-05" db="EMBL/GenBank/DDBJ databases">
        <authorList>
            <person name="Sun Q."/>
            <person name="Inoue M."/>
        </authorList>
    </citation>
    <scope>NUCLEOTIDE SEQUENCE</scope>
    <source>
        <strain evidence="6">VKM B-3255</strain>
    </source>
</reference>
<evidence type="ECO:0000256" key="5">
    <source>
        <dbReference type="ARBA" id="ARBA00023136"/>
    </source>
</evidence>
<keyword evidence="3" id="KW-0328">Glycosyltransferase</keyword>
<dbReference type="Proteomes" id="UP001166585">
    <property type="component" value="Unassembled WGS sequence"/>
</dbReference>
<dbReference type="InterPro" id="IPR029044">
    <property type="entry name" value="Nucleotide-diphossugar_trans"/>
</dbReference>
<dbReference type="PANTHER" id="PTHR43646">
    <property type="entry name" value="GLYCOSYLTRANSFERASE"/>
    <property type="match status" value="1"/>
</dbReference>
<accession>A0ABS5R586</accession>